<name>A0A5B1CBB5_9BACT</name>
<dbReference type="InterPro" id="IPR036866">
    <property type="entry name" value="RibonucZ/Hydroxyglut_hydro"/>
</dbReference>
<keyword evidence="1" id="KW-0540">Nuclease</keyword>
<gene>
    <name evidence="4" type="ORF">LF1_09060</name>
</gene>
<dbReference type="PANTHER" id="PTHR43694:SF1">
    <property type="entry name" value="RIBONUCLEASE J"/>
    <property type="match status" value="1"/>
</dbReference>
<dbReference type="GO" id="GO:0003723">
    <property type="term" value="F:RNA binding"/>
    <property type="evidence" value="ECO:0007669"/>
    <property type="project" value="UniProtKB-KW"/>
</dbReference>
<keyword evidence="4" id="KW-0378">Hydrolase</keyword>
<accession>A0A5B1CBB5</accession>
<protein>
    <submittedName>
        <fullName evidence="4">Putative ribonuclease J</fullName>
        <ecNumber evidence="4">3.1.-.-</ecNumber>
    </submittedName>
</protein>
<sequence>MQVTIHRGSQEVGGTCIEVQSGTTRIVLDVGMPLFDKNRNPFDTSTVRQKTAAQLETSGIAPSVSGLFSGDDQPDAILLSHAHLDHVGLLKYTVPTIPVYASKGTSKMMLVGEVFANQTEIPRDRFRELRSGKRQTIGDFTITPFSVDHSIHGCLAFLIEADGKRLFYTGDLRLHGNRPQDHEAMIDALGGSSLDALIVEGTHFGFDDGSETTETELQTQIAWHTEDTLGLVLAAFSPQHIDRLRAFIHAAKETKRTFVADLYTAFALHMVSRDAKLENPLRHGCGRVYYPLSQRRKIERRGNTKVTNMFRDLEIQMDEILETPGDFVMVFRESMLEDFDGRFPNDSLCIYSKWKGYSESKSWKQIGTSLAATGGQIVHAHTSGHALSSDIVEFTQAIDAKAIIPNHTFDPQRFRDYFENVVTATDGQLIYL</sequence>
<dbReference type="GO" id="GO:0004527">
    <property type="term" value="F:exonuclease activity"/>
    <property type="evidence" value="ECO:0007669"/>
    <property type="project" value="UniProtKB-KW"/>
</dbReference>
<keyword evidence="5" id="KW-1185">Reference proteome</keyword>
<evidence type="ECO:0000256" key="2">
    <source>
        <dbReference type="ARBA" id="ARBA00022884"/>
    </source>
</evidence>
<dbReference type="EC" id="3.1.-.-" evidence="4"/>
<feature type="domain" description="Metallo-beta-lactamase" evidence="3">
    <location>
        <begin position="13"/>
        <end position="203"/>
    </location>
</feature>
<keyword evidence="2" id="KW-0694">RNA-binding</keyword>
<dbReference type="EMBL" id="VRLW01000001">
    <property type="protein sequence ID" value="KAA1258387.1"/>
    <property type="molecule type" value="Genomic_DNA"/>
</dbReference>
<evidence type="ECO:0000256" key="1">
    <source>
        <dbReference type="ARBA" id="ARBA00022839"/>
    </source>
</evidence>
<dbReference type="SMART" id="SM00849">
    <property type="entry name" value="Lactamase_B"/>
    <property type="match status" value="1"/>
</dbReference>
<comment type="caution">
    <text evidence="4">The sequence shown here is derived from an EMBL/GenBank/DDBJ whole genome shotgun (WGS) entry which is preliminary data.</text>
</comment>
<dbReference type="InterPro" id="IPR042173">
    <property type="entry name" value="RNase_J_2"/>
</dbReference>
<dbReference type="CDD" id="cd07732">
    <property type="entry name" value="metallo-hydrolase-like_MBL-fold"/>
    <property type="match status" value="1"/>
</dbReference>
<dbReference type="OrthoDB" id="9803916at2"/>
<dbReference type="Gene3D" id="3.60.15.10">
    <property type="entry name" value="Ribonuclease Z/Hydroxyacylglutathione hydrolase-like"/>
    <property type="match status" value="1"/>
</dbReference>
<dbReference type="Pfam" id="PF12706">
    <property type="entry name" value="Lactamase_B_2"/>
    <property type="match status" value="1"/>
</dbReference>
<dbReference type="AlphaFoldDB" id="A0A5B1CBB5"/>
<dbReference type="PANTHER" id="PTHR43694">
    <property type="entry name" value="RIBONUCLEASE J"/>
    <property type="match status" value="1"/>
</dbReference>
<evidence type="ECO:0000259" key="3">
    <source>
        <dbReference type="SMART" id="SM00849"/>
    </source>
</evidence>
<dbReference type="Proteomes" id="UP000322699">
    <property type="component" value="Unassembled WGS sequence"/>
</dbReference>
<dbReference type="InterPro" id="IPR001279">
    <property type="entry name" value="Metallo-B-lactamas"/>
</dbReference>
<reference evidence="4 5" key="1">
    <citation type="submission" date="2019-08" db="EMBL/GenBank/DDBJ databases">
        <title>Deep-cultivation of Planctomycetes and their phenomic and genomic characterization uncovers novel biology.</title>
        <authorList>
            <person name="Wiegand S."/>
            <person name="Jogler M."/>
            <person name="Boedeker C."/>
            <person name="Pinto D."/>
            <person name="Vollmers J."/>
            <person name="Rivas-Marin E."/>
            <person name="Kohn T."/>
            <person name="Peeters S.H."/>
            <person name="Heuer A."/>
            <person name="Rast P."/>
            <person name="Oberbeckmann S."/>
            <person name="Bunk B."/>
            <person name="Jeske O."/>
            <person name="Meyerdierks A."/>
            <person name="Storesund J.E."/>
            <person name="Kallscheuer N."/>
            <person name="Luecker S."/>
            <person name="Lage O.M."/>
            <person name="Pohl T."/>
            <person name="Merkel B.J."/>
            <person name="Hornburger P."/>
            <person name="Mueller R.-W."/>
            <person name="Bruemmer F."/>
            <person name="Labrenz M."/>
            <person name="Spormann A.M."/>
            <person name="Op Den Camp H."/>
            <person name="Overmann J."/>
            <person name="Amann R."/>
            <person name="Jetten M.S.M."/>
            <person name="Mascher T."/>
            <person name="Medema M.H."/>
            <person name="Devos D.P."/>
            <person name="Kaster A.-K."/>
            <person name="Ovreas L."/>
            <person name="Rohde M."/>
            <person name="Galperin M.Y."/>
            <person name="Jogler C."/>
        </authorList>
    </citation>
    <scope>NUCLEOTIDE SEQUENCE [LARGE SCALE GENOMIC DNA]</scope>
    <source>
        <strain evidence="4 5">LF1</strain>
    </source>
</reference>
<dbReference type="Gene3D" id="3.40.50.10710">
    <property type="entry name" value="Metallo-hydrolase/oxidoreductase"/>
    <property type="match status" value="1"/>
</dbReference>
<keyword evidence="1" id="KW-0269">Exonuclease</keyword>
<evidence type="ECO:0000313" key="5">
    <source>
        <dbReference type="Proteomes" id="UP000322699"/>
    </source>
</evidence>
<dbReference type="SUPFAM" id="SSF56281">
    <property type="entry name" value="Metallo-hydrolase/oxidoreductase"/>
    <property type="match status" value="1"/>
</dbReference>
<organism evidence="4 5">
    <name type="scientific">Rubripirellula obstinata</name>
    <dbReference type="NCBI Taxonomy" id="406547"/>
    <lineage>
        <taxon>Bacteria</taxon>
        <taxon>Pseudomonadati</taxon>
        <taxon>Planctomycetota</taxon>
        <taxon>Planctomycetia</taxon>
        <taxon>Pirellulales</taxon>
        <taxon>Pirellulaceae</taxon>
        <taxon>Rubripirellula</taxon>
    </lineage>
</organism>
<dbReference type="RefSeq" id="WP_068261718.1">
    <property type="nucleotide sequence ID" value="NZ_LWSK01000027.1"/>
</dbReference>
<proteinExistence type="predicted"/>
<evidence type="ECO:0000313" key="4">
    <source>
        <dbReference type="EMBL" id="KAA1258387.1"/>
    </source>
</evidence>